<keyword evidence="3" id="KW-1185">Reference proteome</keyword>
<proteinExistence type="predicted"/>
<dbReference type="Proteomes" id="UP001479436">
    <property type="component" value="Unassembled WGS sequence"/>
</dbReference>
<protein>
    <submittedName>
        <fullName evidence="2">Uncharacterized protein</fullName>
    </submittedName>
</protein>
<evidence type="ECO:0000313" key="3">
    <source>
        <dbReference type="Proteomes" id="UP001479436"/>
    </source>
</evidence>
<evidence type="ECO:0000256" key="1">
    <source>
        <dbReference type="SAM" id="MobiDB-lite"/>
    </source>
</evidence>
<evidence type="ECO:0000313" key="2">
    <source>
        <dbReference type="EMBL" id="KAK9764880.1"/>
    </source>
</evidence>
<reference evidence="2 3" key="1">
    <citation type="submission" date="2023-04" db="EMBL/GenBank/DDBJ databases">
        <title>Genome of Basidiobolus ranarum AG-B5.</title>
        <authorList>
            <person name="Stajich J.E."/>
            <person name="Carter-House D."/>
            <person name="Gryganskyi A."/>
        </authorList>
    </citation>
    <scope>NUCLEOTIDE SEQUENCE [LARGE SCALE GENOMIC DNA]</scope>
    <source>
        <strain evidence="2 3">AG-B5</strain>
    </source>
</reference>
<dbReference type="EMBL" id="JASJQH010000351">
    <property type="protein sequence ID" value="KAK9764880.1"/>
    <property type="molecule type" value="Genomic_DNA"/>
</dbReference>
<name>A0ABR2WTL2_9FUNG</name>
<sequence>MRLNYLVQPSTSKHGMYDHDTKYIAKNLREKFGNDTILMLGNWSAGNVKYHEPNRGVGMRKMLAKEGFQLYLLDQFITSSLCPTFQNGELEKPQKVQNPIPYKREKYPIVYRHGLLRCKNQQCLKAVTDTTFNLHSNGERPGRFCRLKEPLSIGYKRKGISSDSSSRPMKKANNPVWLSQR</sequence>
<organism evidence="2 3">
    <name type="scientific">Basidiobolus ranarum</name>
    <dbReference type="NCBI Taxonomy" id="34480"/>
    <lineage>
        <taxon>Eukaryota</taxon>
        <taxon>Fungi</taxon>
        <taxon>Fungi incertae sedis</taxon>
        <taxon>Zoopagomycota</taxon>
        <taxon>Entomophthoromycotina</taxon>
        <taxon>Basidiobolomycetes</taxon>
        <taxon>Basidiobolales</taxon>
        <taxon>Basidiobolaceae</taxon>
        <taxon>Basidiobolus</taxon>
    </lineage>
</organism>
<accession>A0ABR2WTL2</accession>
<gene>
    <name evidence="2" type="ORF">K7432_007251</name>
</gene>
<feature type="region of interest" description="Disordered" evidence="1">
    <location>
        <begin position="158"/>
        <end position="181"/>
    </location>
</feature>
<comment type="caution">
    <text evidence="2">The sequence shown here is derived from an EMBL/GenBank/DDBJ whole genome shotgun (WGS) entry which is preliminary data.</text>
</comment>